<feature type="domain" description="SEC63" evidence="6">
    <location>
        <begin position="256"/>
        <end position="531"/>
    </location>
</feature>
<dbReference type="GO" id="GO:0004386">
    <property type="term" value="F:helicase activity"/>
    <property type="evidence" value="ECO:0007669"/>
    <property type="project" value="UniProtKB-KW"/>
</dbReference>
<dbReference type="GO" id="GO:0016787">
    <property type="term" value="F:hydrolase activity"/>
    <property type="evidence" value="ECO:0007669"/>
    <property type="project" value="UniProtKB-KW"/>
</dbReference>
<dbReference type="InterPro" id="IPR004179">
    <property type="entry name" value="Sec63-dom"/>
</dbReference>
<dbReference type="Pfam" id="PF02889">
    <property type="entry name" value="Sec63"/>
    <property type="match status" value="1"/>
</dbReference>
<dbReference type="CDD" id="cd18795">
    <property type="entry name" value="SF2_C_Ski2"/>
    <property type="match status" value="1"/>
</dbReference>
<feature type="domain" description="Helicase C-terminal" evidence="5">
    <location>
        <begin position="58"/>
        <end position="146"/>
    </location>
</feature>
<evidence type="ECO:0000259" key="6">
    <source>
        <dbReference type="SMART" id="SM00973"/>
    </source>
</evidence>
<dbReference type="Gene3D" id="3.40.50.300">
    <property type="entry name" value="P-loop containing nucleotide triphosphate hydrolases"/>
    <property type="match status" value="2"/>
</dbReference>
<evidence type="ECO:0000256" key="3">
    <source>
        <dbReference type="ARBA" id="ARBA00022806"/>
    </source>
</evidence>
<keyword evidence="8" id="KW-1185">Reference proteome</keyword>
<dbReference type="InterPro" id="IPR001650">
    <property type="entry name" value="Helicase_C-like"/>
</dbReference>
<evidence type="ECO:0000256" key="2">
    <source>
        <dbReference type="ARBA" id="ARBA00022801"/>
    </source>
</evidence>
<comment type="caution">
    <text evidence="7">The sequence shown here is derived from an EMBL/GenBank/DDBJ whole genome shotgun (WGS) entry which is preliminary data.</text>
</comment>
<evidence type="ECO:0008006" key="9">
    <source>
        <dbReference type="Google" id="ProtNLM"/>
    </source>
</evidence>
<protein>
    <recommendedName>
        <fullName evidence="9">Helicase C-terminal domain-containing protein</fullName>
    </recommendedName>
</protein>
<dbReference type="PANTHER" id="PTHR47961">
    <property type="entry name" value="DNA POLYMERASE THETA, PUTATIVE (AFU_ORTHOLOGUE AFUA_1G05260)-RELATED"/>
    <property type="match status" value="1"/>
</dbReference>
<reference evidence="7" key="1">
    <citation type="submission" date="2023-02" db="EMBL/GenBank/DDBJ databases">
        <title>Genome of toxic invasive species Heracleum sosnowskyi carries increased number of genes despite the absence of recent whole-genome duplications.</title>
        <authorList>
            <person name="Schelkunov M."/>
            <person name="Shtratnikova V."/>
            <person name="Makarenko M."/>
            <person name="Klepikova A."/>
            <person name="Omelchenko D."/>
            <person name="Novikova G."/>
            <person name="Obukhova E."/>
            <person name="Bogdanov V."/>
            <person name="Penin A."/>
            <person name="Logacheva M."/>
        </authorList>
    </citation>
    <scope>NUCLEOTIDE SEQUENCE</scope>
    <source>
        <strain evidence="7">Hsosn_3</strain>
        <tissue evidence="7">Leaf</tissue>
    </source>
</reference>
<keyword evidence="2" id="KW-0378">Hydrolase</keyword>
<keyword evidence="1" id="KW-0547">Nucleotide-binding</keyword>
<dbReference type="InterPro" id="IPR050474">
    <property type="entry name" value="Hel308_SKI2-like"/>
</dbReference>
<dbReference type="EMBL" id="JAUIZM010000003">
    <property type="protein sequence ID" value="KAK1394468.1"/>
    <property type="molecule type" value="Genomic_DNA"/>
</dbReference>
<dbReference type="AlphaFoldDB" id="A0AAD8J0Q4"/>
<dbReference type="PANTHER" id="PTHR47961:SF13">
    <property type="entry name" value="ACTIVATING SIGNAL COINTEGRATOR 1 COMPLEX SUBUNIT 3"/>
    <property type="match status" value="1"/>
</dbReference>
<dbReference type="InterPro" id="IPR027417">
    <property type="entry name" value="P-loop_NTPase"/>
</dbReference>
<keyword evidence="3" id="KW-0347">Helicase</keyword>
<dbReference type="SMART" id="SM00490">
    <property type="entry name" value="HELICc"/>
    <property type="match status" value="1"/>
</dbReference>
<evidence type="ECO:0000313" key="7">
    <source>
        <dbReference type="EMBL" id="KAK1394468.1"/>
    </source>
</evidence>
<dbReference type="SUPFAM" id="SSF52540">
    <property type="entry name" value="P-loop containing nucleoside triphosphate hydrolases"/>
    <property type="match status" value="1"/>
</dbReference>
<organism evidence="7 8">
    <name type="scientific">Heracleum sosnowskyi</name>
    <dbReference type="NCBI Taxonomy" id="360622"/>
    <lineage>
        <taxon>Eukaryota</taxon>
        <taxon>Viridiplantae</taxon>
        <taxon>Streptophyta</taxon>
        <taxon>Embryophyta</taxon>
        <taxon>Tracheophyta</taxon>
        <taxon>Spermatophyta</taxon>
        <taxon>Magnoliopsida</taxon>
        <taxon>eudicotyledons</taxon>
        <taxon>Gunneridae</taxon>
        <taxon>Pentapetalae</taxon>
        <taxon>asterids</taxon>
        <taxon>campanulids</taxon>
        <taxon>Apiales</taxon>
        <taxon>Apiaceae</taxon>
        <taxon>Apioideae</taxon>
        <taxon>apioid superclade</taxon>
        <taxon>Tordylieae</taxon>
        <taxon>Tordyliinae</taxon>
        <taxon>Heracleum</taxon>
    </lineage>
</organism>
<evidence type="ECO:0000256" key="1">
    <source>
        <dbReference type="ARBA" id="ARBA00022741"/>
    </source>
</evidence>
<proteinExistence type="predicted"/>
<dbReference type="SMART" id="SM00973">
    <property type="entry name" value="Sec63"/>
    <property type="match status" value="1"/>
</dbReference>
<dbReference type="Proteomes" id="UP001237642">
    <property type="component" value="Unassembled WGS sequence"/>
</dbReference>
<keyword evidence="4" id="KW-0067">ATP-binding</keyword>
<dbReference type="GO" id="GO:0005524">
    <property type="term" value="F:ATP binding"/>
    <property type="evidence" value="ECO:0007669"/>
    <property type="project" value="UniProtKB-KW"/>
</dbReference>
<evidence type="ECO:0000259" key="5">
    <source>
        <dbReference type="SMART" id="SM00490"/>
    </source>
</evidence>
<evidence type="ECO:0000256" key="4">
    <source>
        <dbReference type="ARBA" id="ARBA00022840"/>
    </source>
</evidence>
<accession>A0AAD8J0Q4</accession>
<sequence length="533" mass="59839">MKTDKPACSLFCGPDCGWLGPVDCLEWPLINEGLELFKSEDHPSYQLIKKDVLKSRNRELVQLFDNGVGIHHAGMLCSDRGLTDKLFSEGLLKVLVCTATLAWGVNLLAHTVVIKGTQSYDPKAGGCRDLGLLDVMEIFGRAGRPQFDKSGEGIIIISHDERAYYLRLLTSQLLTESELFKGQFKCRGGIGYSDKCQGSLCLGWLYLSLAYDIGWDEVIADPSLSLKQRSLVTDAARSLDKAKMMRFDEKSGNFYCTELGRIASHFNIQYSSVETYKVLNCMILRLVGGEIWACLMSCRFLDVMKRPQFDKSGEGIIITSHDKLAYYLRLLTSQFPIESQVQGLLMVDTFSGCTPPFLLPYIMVQGLLYWKAIGMVAHSSEFENIVVRDEEQNELKKLAQTSCPMEVKGGRANKHGKVSILIQLYISRGSIDSFSLISDPAYISASLGRIMRALFEICLRRGWCEMTDFFLILRKLEERGADLDHLQEMQDKDIGVLIRYVPGEEGWTCSLHQILRGKIASMVLRNGGGYLSR</sequence>
<reference evidence="7" key="2">
    <citation type="submission" date="2023-05" db="EMBL/GenBank/DDBJ databases">
        <authorList>
            <person name="Schelkunov M.I."/>
        </authorList>
    </citation>
    <scope>NUCLEOTIDE SEQUENCE</scope>
    <source>
        <strain evidence="7">Hsosn_3</strain>
        <tissue evidence="7">Leaf</tissue>
    </source>
</reference>
<gene>
    <name evidence="7" type="ORF">POM88_013524</name>
</gene>
<name>A0AAD8J0Q4_9APIA</name>
<evidence type="ECO:0000313" key="8">
    <source>
        <dbReference type="Proteomes" id="UP001237642"/>
    </source>
</evidence>
<dbReference type="SUPFAM" id="SSF158702">
    <property type="entry name" value="Sec63 N-terminal domain-like"/>
    <property type="match status" value="1"/>
</dbReference>
<dbReference type="Gene3D" id="1.10.3380.10">
    <property type="entry name" value="Sec63 N-terminal domain-like domain"/>
    <property type="match status" value="1"/>
</dbReference>